<evidence type="ECO:0000313" key="2">
    <source>
        <dbReference type="Proteomes" id="UP000634136"/>
    </source>
</evidence>
<keyword evidence="2" id="KW-1185">Reference proteome</keyword>
<reference evidence="1" key="1">
    <citation type="submission" date="2020-09" db="EMBL/GenBank/DDBJ databases">
        <title>Genome-Enabled Discovery of Anthraquinone Biosynthesis in Senna tora.</title>
        <authorList>
            <person name="Kang S.-H."/>
            <person name="Pandey R.P."/>
            <person name="Lee C.-M."/>
            <person name="Sim J.-S."/>
            <person name="Jeong J.-T."/>
            <person name="Choi B.-S."/>
            <person name="Jung M."/>
            <person name="Ginzburg D."/>
            <person name="Zhao K."/>
            <person name="Won S.Y."/>
            <person name="Oh T.-J."/>
            <person name="Yu Y."/>
            <person name="Kim N.-H."/>
            <person name="Lee O.R."/>
            <person name="Lee T.-H."/>
            <person name="Bashyal P."/>
            <person name="Kim T.-S."/>
            <person name="Lee W.-H."/>
            <person name="Kawkins C."/>
            <person name="Kim C.-K."/>
            <person name="Kim J.S."/>
            <person name="Ahn B.O."/>
            <person name="Rhee S.Y."/>
            <person name="Sohng J.K."/>
        </authorList>
    </citation>
    <scope>NUCLEOTIDE SEQUENCE</scope>
    <source>
        <tissue evidence="1">Leaf</tissue>
    </source>
</reference>
<name>A0A834SUN2_9FABA</name>
<protein>
    <submittedName>
        <fullName evidence="1">Uncharacterized protein</fullName>
    </submittedName>
</protein>
<evidence type="ECO:0000313" key="1">
    <source>
        <dbReference type="EMBL" id="KAF7809833.1"/>
    </source>
</evidence>
<gene>
    <name evidence="1" type="ORF">G2W53_036576</name>
</gene>
<organism evidence="1 2">
    <name type="scientific">Senna tora</name>
    <dbReference type="NCBI Taxonomy" id="362788"/>
    <lineage>
        <taxon>Eukaryota</taxon>
        <taxon>Viridiplantae</taxon>
        <taxon>Streptophyta</taxon>
        <taxon>Embryophyta</taxon>
        <taxon>Tracheophyta</taxon>
        <taxon>Spermatophyta</taxon>
        <taxon>Magnoliopsida</taxon>
        <taxon>eudicotyledons</taxon>
        <taxon>Gunneridae</taxon>
        <taxon>Pentapetalae</taxon>
        <taxon>rosids</taxon>
        <taxon>fabids</taxon>
        <taxon>Fabales</taxon>
        <taxon>Fabaceae</taxon>
        <taxon>Caesalpinioideae</taxon>
        <taxon>Cassia clade</taxon>
        <taxon>Senna</taxon>
    </lineage>
</organism>
<dbReference type="EMBL" id="JAAIUW010000011">
    <property type="protein sequence ID" value="KAF7809833.1"/>
    <property type="molecule type" value="Genomic_DNA"/>
</dbReference>
<dbReference type="Proteomes" id="UP000634136">
    <property type="component" value="Unassembled WGS sequence"/>
</dbReference>
<proteinExistence type="predicted"/>
<accession>A0A834SUN2</accession>
<comment type="caution">
    <text evidence="1">The sequence shown here is derived from an EMBL/GenBank/DDBJ whole genome shotgun (WGS) entry which is preliminary data.</text>
</comment>
<dbReference type="AlphaFoldDB" id="A0A834SUN2"/>
<sequence>MAPTNPFPLALYRFSDPFVGSGKYDLMGQAQI</sequence>